<dbReference type="Pfam" id="PF00059">
    <property type="entry name" value="Lectin_C"/>
    <property type="match status" value="1"/>
</dbReference>
<dbReference type="PROSITE" id="PS50041">
    <property type="entry name" value="C_TYPE_LECTIN_2"/>
    <property type="match status" value="1"/>
</dbReference>
<dbReference type="InterPro" id="IPR016187">
    <property type="entry name" value="CTDL_fold"/>
</dbReference>
<evidence type="ECO:0000313" key="4">
    <source>
        <dbReference type="Ensembl" id="ENSSFOP00015030163.2"/>
    </source>
</evidence>
<evidence type="ECO:0000259" key="3">
    <source>
        <dbReference type="PROSITE" id="PS50041"/>
    </source>
</evidence>
<dbReference type="InterPro" id="IPR001304">
    <property type="entry name" value="C-type_lectin-like"/>
</dbReference>
<organism evidence="4 5">
    <name type="scientific">Scleropages formosus</name>
    <name type="common">Asian bonytongue</name>
    <name type="synonym">Osteoglossum formosum</name>
    <dbReference type="NCBI Taxonomy" id="113540"/>
    <lineage>
        <taxon>Eukaryota</taxon>
        <taxon>Metazoa</taxon>
        <taxon>Chordata</taxon>
        <taxon>Craniata</taxon>
        <taxon>Vertebrata</taxon>
        <taxon>Euteleostomi</taxon>
        <taxon>Actinopterygii</taxon>
        <taxon>Neopterygii</taxon>
        <taxon>Teleostei</taxon>
        <taxon>Osteoglossocephala</taxon>
        <taxon>Osteoglossomorpha</taxon>
        <taxon>Osteoglossiformes</taxon>
        <taxon>Osteoglossidae</taxon>
        <taxon>Scleropages</taxon>
    </lineage>
</organism>
<keyword evidence="2" id="KW-1015">Disulfide bond</keyword>
<dbReference type="InterPro" id="IPR033989">
    <property type="entry name" value="CD209-like_CTLD"/>
</dbReference>
<dbReference type="PROSITE" id="PS00615">
    <property type="entry name" value="C_TYPE_LECTIN_1"/>
    <property type="match status" value="1"/>
</dbReference>
<evidence type="ECO:0000256" key="2">
    <source>
        <dbReference type="ARBA" id="ARBA00023157"/>
    </source>
</evidence>
<keyword evidence="1" id="KW-0430">Lectin</keyword>
<dbReference type="InterPro" id="IPR016186">
    <property type="entry name" value="C-type_lectin-like/link_sf"/>
</dbReference>
<feature type="domain" description="C-type lectin" evidence="3">
    <location>
        <begin position="58"/>
        <end position="173"/>
    </location>
</feature>
<reference evidence="4" key="3">
    <citation type="submission" date="2025-09" db="UniProtKB">
        <authorList>
            <consortium name="Ensembl"/>
        </authorList>
    </citation>
    <scope>IDENTIFICATION</scope>
</reference>
<accession>A0A8C9SF31</accession>
<dbReference type="SUPFAM" id="SSF56436">
    <property type="entry name" value="C-type lectin-like"/>
    <property type="match status" value="1"/>
</dbReference>
<dbReference type="GO" id="GO:0030246">
    <property type="term" value="F:carbohydrate binding"/>
    <property type="evidence" value="ECO:0007669"/>
    <property type="project" value="UniProtKB-KW"/>
</dbReference>
<dbReference type="PANTHER" id="PTHR22803">
    <property type="entry name" value="MANNOSE, PHOSPHOLIPASE, LECTIN RECEPTOR RELATED"/>
    <property type="match status" value="1"/>
</dbReference>
<dbReference type="OrthoDB" id="8950604at2759"/>
<reference evidence="4 5" key="1">
    <citation type="submission" date="2019-04" db="EMBL/GenBank/DDBJ databases">
        <authorList>
            <consortium name="Wellcome Sanger Institute Data Sharing"/>
        </authorList>
    </citation>
    <scope>NUCLEOTIDE SEQUENCE [LARGE SCALE GENOMIC DNA]</scope>
</reference>
<proteinExistence type="predicted"/>
<dbReference type="Gene3D" id="1.20.5.400">
    <property type="match status" value="1"/>
</dbReference>
<sequence length="176" mass="20735">MKVERDQLQMSYSLLETERDQLQTNYSSLVMAKEHYIPFFHLSSAERLKACPQGWTCFSSKLYYISTERKSWSESQKDCKERGADLVIINNEEEQDFISQFTGPFWIGLSDREREGTWKWVDGTTLQEGQGYWKENQPDNYNENESCAETAKSNSQKTWNDFQCDEKLSWICEKEG</sequence>
<dbReference type="SMART" id="SM00034">
    <property type="entry name" value="CLECT"/>
    <property type="match status" value="1"/>
</dbReference>
<protein>
    <recommendedName>
        <fullName evidence="3">C-type lectin domain-containing protein</fullName>
    </recommendedName>
</protein>
<dbReference type="Ensembl" id="ENSSFOT00015030509.2">
    <property type="protein sequence ID" value="ENSSFOP00015030163.2"/>
    <property type="gene ID" value="ENSSFOG00015019336.2"/>
</dbReference>
<dbReference type="CDD" id="cd03590">
    <property type="entry name" value="CLECT_DC-SIGN_like"/>
    <property type="match status" value="1"/>
</dbReference>
<dbReference type="GeneTree" id="ENSGT01020000230338"/>
<dbReference type="Proteomes" id="UP000694397">
    <property type="component" value="Chromosome 1"/>
</dbReference>
<dbReference type="Gene3D" id="3.10.100.10">
    <property type="entry name" value="Mannose-Binding Protein A, subunit A"/>
    <property type="match status" value="1"/>
</dbReference>
<dbReference type="InterPro" id="IPR018378">
    <property type="entry name" value="C-type_lectin_CS"/>
</dbReference>
<name>A0A8C9SF31_SCLFO</name>
<keyword evidence="5" id="KW-1185">Reference proteome</keyword>
<dbReference type="AlphaFoldDB" id="A0A8C9SF31"/>
<dbReference type="InterPro" id="IPR050111">
    <property type="entry name" value="C-type_lectin/snaclec_domain"/>
</dbReference>
<reference evidence="4" key="2">
    <citation type="submission" date="2025-08" db="UniProtKB">
        <authorList>
            <consortium name="Ensembl"/>
        </authorList>
    </citation>
    <scope>IDENTIFICATION</scope>
</reference>
<evidence type="ECO:0000256" key="1">
    <source>
        <dbReference type="ARBA" id="ARBA00022734"/>
    </source>
</evidence>
<evidence type="ECO:0000313" key="5">
    <source>
        <dbReference type="Proteomes" id="UP000694397"/>
    </source>
</evidence>